<dbReference type="PANTHER" id="PTHR43427:SF12">
    <property type="entry name" value="CHLORIDE TRANSPORTER"/>
    <property type="match status" value="1"/>
</dbReference>
<feature type="transmembrane region" description="Helical" evidence="5">
    <location>
        <begin position="258"/>
        <end position="278"/>
    </location>
</feature>
<dbReference type="GO" id="GO:0016020">
    <property type="term" value="C:membrane"/>
    <property type="evidence" value="ECO:0007669"/>
    <property type="project" value="UniProtKB-SubCell"/>
</dbReference>
<dbReference type="OrthoDB" id="9767361at2"/>
<dbReference type="GO" id="GO:0015108">
    <property type="term" value="F:chloride transmembrane transporter activity"/>
    <property type="evidence" value="ECO:0007669"/>
    <property type="project" value="InterPro"/>
</dbReference>
<dbReference type="Proteomes" id="UP000250831">
    <property type="component" value="Unassembled WGS sequence"/>
</dbReference>
<dbReference type="Gene3D" id="1.10.3080.10">
    <property type="entry name" value="Clc chloride channel"/>
    <property type="match status" value="1"/>
</dbReference>
<feature type="transmembrane region" description="Helical" evidence="5">
    <location>
        <begin position="147"/>
        <end position="170"/>
    </location>
</feature>
<dbReference type="AlphaFoldDB" id="A0A363NZ19"/>
<name>A0A363NZ19_9SPHI</name>
<feature type="transmembrane region" description="Helical" evidence="5">
    <location>
        <begin position="215"/>
        <end position="237"/>
    </location>
</feature>
<dbReference type="PANTHER" id="PTHR43427">
    <property type="entry name" value="CHLORIDE CHANNEL PROTEIN CLC-E"/>
    <property type="match status" value="1"/>
</dbReference>
<feature type="transmembrane region" description="Helical" evidence="5">
    <location>
        <begin position="20"/>
        <end position="42"/>
    </location>
</feature>
<evidence type="ECO:0000256" key="1">
    <source>
        <dbReference type="ARBA" id="ARBA00004141"/>
    </source>
</evidence>
<evidence type="ECO:0000313" key="7">
    <source>
        <dbReference type="Proteomes" id="UP000250831"/>
    </source>
</evidence>
<feature type="transmembrane region" description="Helical" evidence="5">
    <location>
        <begin position="54"/>
        <end position="74"/>
    </location>
</feature>
<protein>
    <submittedName>
        <fullName evidence="6">Chloride channel protein</fullName>
    </submittedName>
</protein>
<proteinExistence type="predicted"/>
<keyword evidence="3 5" id="KW-1133">Transmembrane helix</keyword>
<evidence type="ECO:0000256" key="2">
    <source>
        <dbReference type="ARBA" id="ARBA00022692"/>
    </source>
</evidence>
<dbReference type="InterPro" id="IPR001807">
    <property type="entry name" value="ClC"/>
</dbReference>
<comment type="subcellular location">
    <subcellularLocation>
        <location evidence="1">Membrane</location>
        <topology evidence="1">Multi-pass membrane protein</topology>
    </subcellularLocation>
</comment>
<organism evidence="6 7">
    <name type="scientific">Sphingobacterium athyrii</name>
    <dbReference type="NCBI Taxonomy" id="2152717"/>
    <lineage>
        <taxon>Bacteria</taxon>
        <taxon>Pseudomonadati</taxon>
        <taxon>Bacteroidota</taxon>
        <taxon>Sphingobacteriia</taxon>
        <taxon>Sphingobacteriales</taxon>
        <taxon>Sphingobacteriaceae</taxon>
        <taxon>Sphingobacterium</taxon>
    </lineage>
</organism>
<accession>A0A363NZ19</accession>
<evidence type="ECO:0000313" key="6">
    <source>
        <dbReference type="EMBL" id="PUV25953.1"/>
    </source>
</evidence>
<evidence type="ECO:0000256" key="3">
    <source>
        <dbReference type="ARBA" id="ARBA00022989"/>
    </source>
</evidence>
<feature type="transmembrane region" description="Helical" evidence="5">
    <location>
        <begin position="373"/>
        <end position="392"/>
    </location>
</feature>
<gene>
    <name evidence="6" type="ORF">DCO56_02990</name>
</gene>
<dbReference type="InterPro" id="IPR014743">
    <property type="entry name" value="Cl-channel_core"/>
</dbReference>
<keyword evidence="7" id="KW-1185">Reference proteome</keyword>
<sequence>MAIKTSNQTAQNKFYFISKWLITCCMVGFSVGSICAFFLFSLNWVTAYRENNSWIIYGLPLAGLIIALSYQRWGNPSSKGNNLLIEEYLYPQRRIPLIMAPLVLFGTLLTHLFGGSAGREGTAVQIGGAISDQLNRWFNFGKTERRILISIGITAGFAAVFGTPLAGAVFGLEVLLIGKKRYFGLLPCMLTAYIAHFSCQLWNIPHTHYPIHDSIPAISLSNIGLSLIAGILFGAAARLFTFTGDFFSSQFKKIRSPLFRPVIGGIIIVITVVLLKSTKYIGLGIPMIQEAFNNPSDYYDFLIKLLLTTFTLSAGFKGGEVTPLFFIGATLGSALSTVIPLPLGLLAAMGFVAVFSGATNTPLACIIMGYELFGFQPVVFIAIACIAAFIFSGKKGIYVAQKGGIKEKLYRRLNL</sequence>
<keyword evidence="2 5" id="KW-0812">Transmembrane</keyword>
<feature type="transmembrane region" description="Helical" evidence="5">
    <location>
        <begin position="182"/>
        <end position="203"/>
    </location>
</feature>
<dbReference type="EMBL" id="QCXX01000001">
    <property type="protein sequence ID" value="PUV25953.1"/>
    <property type="molecule type" value="Genomic_DNA"/>
</dbReference>
<dbReference type="Pfam" id="PF00654">
    <property type="entry name" value="Voltage_CLC"/>
    <property type="match status" value="1"/>
</dbReference>
<evidence type="ECO:0000256" key="5">
    <source>
        <dbReference type="SAM" id="Phobius"/>
    </source>
</evidence>
<reference evidence="6 7" key="1">
    <citation type="submission" date="2018-04" db="EMBL/GenBank/DDBJ databases">
        <title>Sphingobacterium sp. M46 Genome.</title>
        <authorList>
            <person name="Cheng J."/>
            <person name="Li Y."/>
        </authorList>
    </citation>
    <scope>NUCLEOTIDE SEQUENCE [LARGE SCALE GENOMIC DNA]</scope>
    <source>
        <strain evidence="6 7">M46</strain>
    </source>
</reference>
<keyword evidence="4 5" id="KW-0472">Membrane</keyword>
<dbReference type="PRINTS" id="PR00762">
    <property type="entry name" value="CLCHANNEL"/>
</dbReference>
<evidence type="ECO:0000256" key="4">
    <source>
        <dbReference type="ARBA" id="ARBA00023136"/>
    </source>
</evidence>
<comment type="caution">
    <text evidence="6">The sequence shown here is derived from an EMBL/GenBank/DDBJ whole genome shotgun (WGS) entry which is preliminary data.</text>
</comment>
<dbReference type="InterPro" id="IPR050368">
    <property type="entry name" value="ClC-type_chloride_channel"/>
</dbReference>
<feature type="transmembrane region" description="Helical" evidence="5">
    <location>
        <begin position="95"/>
        <end position="114"/>
    </location>
</feature>
<dbReference type="SUPFAM" id="SSF81340">
    <property type="entry name" value="Clc chloride channel"/>
    <property type="match status" value="1"/>
</dbReference>
<feature type="transmembrane region" description="Helical" evidence="5">
    <location>
        <begin position="323"/>
        <end position="353"/>
    </location>
</feature>